<proteinExistence type="predicted"/>
<sequence>MTHTPESPDAGAALAPTVDRPGVHVTKPARNVPATGSYACCCGTTGRAKGDDNVRDLVAAWIDHRNTCPHR</sequence>
<dbReference type="Proteomes" id="UP001377168">
    <property type="component" value="Unassembled WGS sequence"/>
</dbReference>
<dbReference type="EMBL" id="JBBKAJ010000022">
    <property type="protein sequence ID" value="MEJ8636010.1"/>
    <property type="molecule type" value="Genomic_DNA"/>
</dbReference>
<gene>
    <name evidence="1" type="ORF">WKI67_21845</name>
</gene>
<evidence type="ECO:0000313" key="1">
    <source>
        <dbReference type="EMBL" id="MEJ8636010.1"/>
    </source>
</evidence>
<evidence type="ECO:0000313" key="2">
    <source>
        <dbReference type="Proteomes" id="UP001377168"/>
    </source>
</evidence>
<reference evidence="1" key="1">
    <citation type="submission" date="2024-03" db="EMBL/GenBank/DDBJ databases">
        <title>Novel Streptomyces species of biotechnological and ecological value are a feature of Machair soil.</title>
        <authorList>
            <person name="Prole J.R."/>
            <person name="Goodfellow M."/>
            <person name="Allenby N."/>
            <person name="Ward A.C."/>
        </authorList>
    </citation>
    <scope>NUCLEOTIDE SEQUENCE</scope>
    <source>
        <strain evidence="1">MS2.AVA.5</strain>
    </source>
</reference>
<protein>
    <submittedName>
        <fullName evidence="1">Uncharacterized protein</fullName>
    </submittedName>
</protein>
<name>A0ACC6PXK3_9ACTN</name>
<comment type="caution">
    <text evidence="1">The sequence shown here is derived from an EMBL/GenBank/DDBJ whole genome shotgun (WGS) entry which is preliminary data.</text>
</comment>
<keyword evidence="2" id="KW-1185">Reference proteome</keyword>
<organism evidence="1 2">
    <name type="scientific">Streptomyces achmelvichensis</name>
    <dbReference type="NCBI Taxonomy" id="3134111"/>
    <lineage>
        <taxon>Bacteria</taxon>
        <taxon>Bacillati</taxon>
        <taxon>Actinomycetota</taxon>
        <taxon>Actinomycetes</taxon>
        <taxon>Kitasatosporales</taxon>
        <taxon>Streptomycetaceae</taxon>
        <taxon>Streptomyces</taxon>
    </lineage>
</organism>
<accession>A0ACC6PXK3</accession>